<dbReference type="Proteomes" id="UP001215598">
    <property type="component" value="Unassembled WGS sequence"/>
</dbReference>
<accession>A0AAD7N8R9</accession>
<sequence>MAIKISERCTTVTFLSRASLNIFLVCAGDSDLTISSSDGVLFKLHRKHLEVHSDVFADAENATLPANGADEVVVLSETSSVLDVLFQYMYRQPQPNLQLVEFSVFAGVAEAAEKYMVYSALPAVLIRMRRYLGSYPLQVLDYAARHNYKDLANKAVRSTVGLTLAEAGKNLSPDTFLKWVRIFYQNYFFFGLHITEKLPGNFL</sequence>
<organism evidence="2 3">
    <name type="scientific">Mycena metata</name>
    <dbReference type="NCBI Taxonomy" id="1033252"/>
    <lineage>
        <taxon>Eukaryota</taxon>
        <taxon>Fungi</taxon>
        <taxon>Dikarya</taxon>
        <taxon>Basidiomycota</taxon>
        <taxon>Agaricomycotina</taxon>
        <taxon>Agaricomycetes</taxon>
        <taxon>Agaricomycetidae</taxon>
        <taxon>Agaricales</taxon>
        <taxon>Marasmiineae</taxon>
        <taxon>Mycenaceae</taxon>
        <taxon>Mycena</taxon>
    </lineage>
</organism>
<evidence type="ECO:0000313" key="2">
    <source>
        <dbReference type="EMBL" id="KAJ7750517.1"/>
    </source>
</evidence>
<evidence type="ECO:0000313" key="3">
    <source>
        <dbReference type="Proteomes" id="UP001215598"/>
    </source>
</evidence>
<comment type="caution">
    <text evidence="2">The sequence shown here is derived from an EMBL/GenBank/DDBJ whole genome shotgun (WGS) entry which is preliminary data.</text>
</comment>
<proteinExistence type="predicted"/>
<dbReference type="Gene3D" id="3.30.710.10">
    <property type="entry name" value="Potassium Channel Kv1.1, Chain A"/>
    <property type="match status" value="1"/>
</dbReference>
<keyword evidence="3" id="KW-1185">Reference proteome</keyword>
<gene>
    <name evidence="2" type="ORF">B0H16DRAFT_1318528</name>
</gene>
<reference evidence="2" key="1">
    <citation type="submission" date="2023-03" db="EMBL/GenBank/DDBJ databases">
        <title>Massive genome expansion in bonnet fungi (Mycena s.s.) driven by repeated elements and novel gene families across ecological guilds.</title>
        <authorList>
            <consortium name="Lawrence Berkeley National Laboratory"/>
            <person name="Harder C.B."/>
            <person name="Miyauchi S."/>
            <person name="Viragh M."/>
            <person name="Kuo A."/>
            <person name="Thoen E."/>
            <person name="Andreopoulos B."/>
            <person name="Lu D."/>
            <person name="Skrede I."/>
            <person name="Drula E."/>
            <person name="Henrissat B."/>
            <person name="Morin E."/>
            <person name="Kohler A."/>
            <person name="Barry K."/>
            <person name="LaButti K."/>
            <person name="Morin E."/>
            <person name="Salamov A."/>
            <person name="Lipzen A."/>
            <person name="Mereny Z."/>
            <person name="Hegedus B."/>
            <person name="Baldrian P."/>
            <person name="Stursova M."/>
            <person name="Weitz H."/>
            <person name="Taylor A."/>
            <person name="Grigoriev I.V."/>
            <person name="Nagy L.G."/>
            <person name="Martin F."/>
            <person name="Kauserud H."/>
        </authorList>
    </citation>
    <scope>NUCLEOTIDE SEQUENCE</scope>
    <source>
        <strain evidence="2">CBHHK182m</strain>
    </source>
</reference>
<feature type="domain" description="BTB" evidence="1">
    <location>
        <begin position="30"/>
        <end position="90"/>
    </location>
</feature>
<dbReference type="InterPro" id="IPR011333">
    <property type="entry name" value="SKP1/BTB/POZ_sf"/>
</dbReference>
<dbReference type="InterPro" id="IPR000210">
    <property type="entry name" value="BTB/POZ_dom"/>
</dbReference>
<protein>
    <recommendedName>
        <fullName evidence="1">BTB domain-containing protein</fullName>
    </recommendedName>
</protein>
<dbReference type="PROSITE" id="PS50097">
    <property type="entry name" value="BTB"/>
    <property type="match status" value="1"/>
</dbReference>
<dbReference type="SUPFAM" id="SSF54695">
    <property type="entry name" value="POZ domain"/>
    <property type="match status" value="1"/>
</dbReference>
<dbReference type="Pfam" id="PF00651">
    <property type="entry name" value="BTB"/>
    <property type="match status" value="1"/>
</dbReference>
<evidence type="ECO:0000259" key="1">
    <source>
        <dbReference type="PROSITE" id="PS50097"/>
    </source>
</evidence>
<dbReference type="AlphaFoldDB" id="A0AAD7N8R9"/>
<name>A0AAD7N8R9_9AGAR</name>
<dbReference type="EMBL" id="JARKIB010000065">
    <property type="protein sequence ID" value="KAJ7750517.1"/>
    <property type="molecule type" value="Genomic_DNA"/>
</dbReference>